<evidence type="ECO:0000313" key="3">
    <source>
        <dbReference type="Proteomes" id="UP001630127"/>
    </source>
</evidence>
<sequence length="138" mass="15333">MNACVYIKNVPFYSVYIMVGVMAFKVLIEIMVVDILDIKACTLRGKETTPIKAFPSSRLEQRPLEVSSVADTHARHTGYIEKNCLERAFEGFEEARASGWGIEPLYCLDCVIQVCNGNFMEQVAVYVALTVIGLVSSS</sequence>
<keyword evidence="1" id="KW-0472">Membrane</keyword>
<proteinExistence type="predicted"/>
<reference evidence="2 3" key="1">
    <citation type="submission" date="2024-11" db="EMBL/GenBank/DDBJ databases">
        <title>A near-complete genome assembly of Cinchona calisaya.</title>
        <authorList>
            <person name="Lian D.C."/>
            <person name="Zhao X.W."/>
            <person name="Wei L."/>
        </authorList>
    </citation>
    <scope>NUCLEOTIDE SEQUENCE [LARGE SCALE GENOMIC DNA]</scope>
    <source>
        <tissue evidence="2">Nenye</tissue>
    </source>
</reference>
<evidence type="ECO:0000313" key="2">
    <source>
        <dbReference type="EMBL" id="KAL3507035.1"/>
    </source>
</evidence>
<feature type="transmembrane region" description="Helical" evidence="1">
    <location>
        <begin position="12"/>
        <end position="36"/>
    </location>
</feature>
<dbReference type="Proteomes" id="UP001630127">
    <property type="component" value="Unassembled WGS sequence"/>
</dbReference>
<accession>A0ABD2YI15</accession>
<keyword evidence="1" id="KW-0812">Transmembrane</keyword>
<organism evidence="2 3">
    <name type="scientific">Cinchona calisaya</name>
    <dbReference type="NCBI Taxonomy" id="153742"/>
    <lineage>
        <taxon>Eukaryota</taxon>
        <taxon>Viridiplantae</taxon>
        <taxon>Streptophyta</taxon>
        <taxon>Embryophyta</taxon>
        <taxon>Tracheophyta</taxon>
        <taxon>Spermatophyta</taxon>
        <taxon>Magnoliopsida</taxon>
        <taxon>eudicotyledons</taxon>
        <taxon>Gunneridae</taxon>
        <taxon>Pentapetalae</taxon>
        <taxon>asterids</taxon>
        <taxon>lamiids</taxon>
        <taxon>Gentianales</taxon>
        <taxon>Rubiaceae</taxon>
        <taxon>Cinchonoideae</taxon>
        <taxon>Cinchoneae</taxon>
        <taxon>Cinchona</taxon>
    </lineage>
</organism>
<evidence type="ECO:0000256" key="1">
    <source>
        <dbReference type="SAM" id="Phobius"/>
    </source>
</evidence>
<comment type="caution">
    <text evidence="2">The sequence shown here is derived from an EMBL/GenBank/DDBJ whole genome shotgun (WGS) entry which is preliminary data.</text>
</comment>
<name>A0ABD2YI15_9GENT</name>
<dbReference type="EMBL" id="JBJUIK010000013">
    <property type="protein sequence ID" value="KAL3507035.1"/>
    <property type="molecule type" value="Genomic_DNA"/>
</dbReference>
<gene>
    <name evidence="2" type="ORF">ACH5RR_032417</name>
</gene>
<keyword evidence="1" id="KW-1133">Transmembrane helix</keyword>
<protein>
    <submittedName>
        <fullName evidence="2">Uncharacterized protein</fullName>
    </submittedName>
</protein>
<dbReference type="AlphaFoldDB" id="A0ABD2YI15"/>
<keyword evidence="3" id="KW-1185">Reference proteome</keyword>